<gene>
    <name evidence="1" type="ORF">ACFQ2K_21820</name>
</gene>
<evidence type="ECO:0000313" key="2">
    <source>
        <dbReference type="Proteomes" id="UP001596915"/>
    </source>
</evidence>
<accession>A0ABW2WU66</accession>
<name>A0ABW2WU66_9ACTN</name>
<reference evidence="2" key="1">
    <citation type="journal article" date="2019" name="Int. J. Syst. Evol. Microbiol.">
        <title>The Global Catalogue of Microorganisms (GCM) 10K type strain sequencing project: providing services to taxonomists for standard genome sequencing and annotation.</title>
        <authorList>
            <consortium name="The Broad Institute Genomics Platform"/>
            <consortium name="The Broad Institute Genome Sequencing Center for Infectious Disease"/>
            <person name="Wu L."/>
            <person name="Ma J."/>
        </authorList>
    </citation>
    <scope>NUCLEOTIDE SEQUENCE [LARGE SCALE GENOMIC DNA]</scope>
    <source>
        <strain evidence="2">JCM 12607</strain>
    </source>
</reference>
<proteinExistence type="predicted"/>
<dbReference type="EMBL" id="JBHTGL010000008">
    <property type="protein sequence ID" value="MFD0624997.1"/>
    <property type="molecule type" value="Genomic_DNA"/>
</dbReference>
<sequence>MDPAEYNKDIPSVQEHLKKFERAVANVRRTHGGRSMEEIRQALLEEFDSMGLVVWSEVADDTARRIAGGLMGDA</sequence>
<evidence type="ECO:0000313" key="1">
    <source>
        <dbReference type="EMBL" id="MFD0624997.1"/>
    </source>
</evidence>
<comment type="caution">
    <text evidence="1">The sequence shown here is derived from an EMBL/GenBank/DDBJ whole genome shotgun (WGS) entry which is preliminary data.</text>
</comment>
<organism evidence="1 2">
    <name type="scientific">Streptomyces sanglieri</name>
    <dbReference type="NCBI Taxonomy" id="193460"/>
    <lineage>
        <taxon>Bacteria</taxon>
        <taxon>Bacillati</taxon>
        <taxon>Actinomycetota</taxon>
        <taxon>Actinomycetes</taxon>
        <taxon>Kitasatosporales</taxon>
        <taxon>Streptomycetaceae</taxon>
        <taxon>Streptomyces</taxon>
    </lineage>
</organism>
<keyword evidence="2" id="KW-1185">Reference proteome</keyword>
<dbReference type="Proteomes" id="UP001596915">
    <property type="component" value="Unassembled WGS sequence"/>
</dbReference>
<protein>
    <submittedName>
        <fullName evidence="1">Uncharacterized protein</fullName>
    </submittedName>
</protein>